<dbReference type="AlphaFoldDB" id="A0A5B0LSI4"/>
<evidence type="ECO:0000313" key="1">
    <source>
        <dbReference type="EMBL" id="KAA1067079.1"/>
    </source>
</evidence>
<keyword evidence="2" id="KW-1185">Reference proteome</keyword>
<accession>A0A5B0LSI4</accession>
<sequence>MTIHLFKHLWVIGNPTLHAGSAAGSRLARSLRKRPLSTLGYPFPPGVPDKHKHVTLVIIQAWLTMTKMIRHFIRYVGASLVLILHHINHHNYNSNKITSHERRQKAGDYHDDIKALMEKVREMQEAESSAENKDVRSDGDVYVSKPEEEEASEMANIYNSQKARIQHNTINRYRRRRKMDGRYGSQELHKKCASAGLLIQINTKGLGLHTAVFSLTHC</sequence>
<name>A0A5B0LSI4_PUCGR</name>
<organism evidence="1 2">
    <name type="scientific">Puccinia graminis f. sp. tritici</name>
    <dbReference type="NCBI Taxonomy" id="56615"/>
    <lineage>
        <taxon>Eukaryota</taxon>
        <taxon>Fungi</taxon>
        <taxon>Dikarya</taxon>
        <taxon>Basidiomycota</taxon>
        <taxon>Pucciniomycotina</taxon>
        <taxon>Pucciniomycetes</taxon>
        <taxon>Pucciniales</taxon>
        <taxon>Pucciniaceae</taxon>
        <taxon>Puccinia</taxon>
    </lineage>
</organism>
<evidence type="ECO:0000313" key="2">
    <source>
        <dbReference type="Proteomes" id="UP000324748"/>
    </source>
</evidence>
<proteinExistence type="predicted"/>
<protein>
    <submittedName>
        <fullName evidence="1">Uncharacterized protein</fullName>
    </submittedName>
</protein>
<gene>
    <name evidence="1" type="ORF">PGT21_001221</name>
</gene>
<reference evidence="1 2" key="1">
    <citation type="submission" date="2019-05" db="EMBL/GenBank/DDBJ databases">
        <title>Emergence of the Ug99 lineage of the wheat stem rust pathogen through somatic hybridization.</title>
        <authorList>
            <person name="Li F."/>
            <person name="Upadhyaya N.M."/>
            <person name="Sperschneider J."/>
            <person name="Matny O."/>
            <person name="Nguyen-Phuc H."/>
            <person name="Mago R."/>
            <person name="Raley C."/>
            <person name="Miller M.E."/>
            <person name="Silverstein K.A.T."/>
            <person name="Henningsen E."/>
            <person name="Hirsch C.D."/>
            <person name="Visser B."/>
            <person name="Pretorius Z.A."/>
            <person name="Steffenson B.J."/>
            <person name="Schwessinger B."/>
            <person name="Dodds P.N."/>
            <person name="Figueroa M."/>
        </authorList>
    </citation>
    <scope>NUCLEOTIDE SEQUENCE [LARGE SCALE GENOMIC DNA]</scope>
    <source>
        <strain evidence="1">21-0</strain>
    </source>
</reference>
<dbReference type="Proteomes" id="UP000324748">
    <property type="component" value="Unassembled WGS sequence"/>
</dbReference>
<comment type="caution">
    <text evidence="1">The sequence shown here is derived from an EMBL/GenBank/DDBJ whole genome shotgun (WGS) entry which is preliminary data.</text>
</comment>
<dbReference type="EMBL" id="VSWC01000185">
    <property type="protein sequence ID" value="KAA1067079.1"/>
    <property type="molecule type" value="Genomic_DNA"/>
</dbReference>